<dbReference type="Proteomes" id="UP000887564">
    <property type="component" value="Unplaced"/>
</dbReference>
<protein>
    <submittedName>
        <fullName evidence="2">Uncharacterized protein</fullName>
    </submittedName>
</protein>
<accession>A0A914RC59</accession>
<sequence length="57" mass="6861">MPKRVSFPLRLKALKVIWLQWSPQKAMRYFHNFNASVLSAYFRHKLKAYECAKDAQF</sequence>
<name>A0A914RC59_PAREQ</name>
<dbReference type="WBParaSite" id="PEQ_0000426601-mRNA-1">
    <property type="protein sequence ID" value="PEQ_0000426601-mRNA-1"/>
    <property type="gene ID" value="PEQ_0000426601"/>
</dbReference>
<keyword evidence="1" id="KW-1185">Reference proteome</keyword>
<dbReference type="AlphaFoldDB" id="A0A914RC59"/>
<reference evidence="2" key="1">
    <citation type="submission" date="2022-11" db="UniProtKB">
        <authorList>
            <consortium name="WormBaseParasite"/>
        </authorList>
    </citation>
    <scope>IDENTIFICATION</scope>
</reference>
<proteinExistence type="predicted"/>
<organism evidence="1 2">
    <name type="scientific">Parascaris equorum</name>
    <name type="common">Equine roundworm</name>
    <dbReference type="NCBI Taxonomy" id="6256"/>
    <lineage>
        <taxon>Eukaryota</taxon>
        <taxon>Metazoa</taxon>
        <taxon>Ecdysozoa</taxon>
        <taxon>Nematoda</taxon>
        <taxon>Chromadorea</taxon>
        <taxon>Rhabditida</taxon>
        <taxon>Spirurina</taxon>
        <taxon>Ascaridomorpha</taxon>
        <taxon>Ascaridoidea</taxon>
        <taxon>Ascarididae</taxon>
        <taxon>Parascaris</taxon>
    </lineage>
</organism>
<evidence type="ECO:0000313" key="2">
    <source>
        <dbReference type="WBParaSite" id="PEQ_0000426601-mRNA-1"/>
    </source>
</evidence>
<evidence type="ECO:0000313" key="1">
    <source>
        <dbReference type="Proteomes" id="UP000887564"/>
    </source>
</evidence>